<dbReference type="InterPro" id="IPR019734">
    <property type="entry name" value="TPR_rpt"/>
</dbReference>
<dbReference type="PANTHER" id="PTHR44858:SF1">
    <property type="entry name" value="UDP-N-ACETYLGLUCOSAMINE--PEPTIDE N-ACETYLGLUCOSAMINYLTRANSFERASE SPINDLY-RELATED"/>
    <property type="match status" value="1"/>
</dbReference>
<organism evidence="4 5">
    <name type="scientific">Hymenobacter bucti</name>
    <dbReference type="NCBI Taxonomy" id="1844114"/>
    <lineage>
        <taxon>Bacteria</taxon>
        <taxon>Pseudomonadati</taxon>
        <taxon>Bacteroidota</taxon>
        <taxon>Cytophagia</taxon>
        <taxon>Cytophagales</taxon>
        <taxon>Hymenobacteraceae</taxon>
        <taxon>Hymenobacter</taxon>
    </lineage>
</organism>
<proteinExistence type="predicted"/>
<dbReference type="Pfam" id="PF13181">
    <property type="entry name" value="TPR_8"/>
    <property type="match status" value="1"/>
</dbReference>
<dbReference type="Proteomes" id="UP001597197">
    <property type="component" value="Unassembled WGS sequence"/>
</dbReference>
<dbReference type="EMBL" id="JBHUFD010000018">
    <property type="protein sequence ID" value="MFD1875212.1"/>
    <property type="molecule type" value="Genomic_DNA"/>
</dbReference>
<dbReference type="InterPro" id="IPR011990">
    <property type="entry name" value="TPR-like_helical_dom_sf"/>
</dbReference>
<dbReference type="Gene3D" id="1.25.40.10">
    <property type="entry name" value="Tetratricopeptide repeat domain"/>
    <property type="match status" value="1"/>
</dbReference>
<reference evidence="5" key="1">
    <citation type="journal article" date="2019" name="Int. J. Syst. Evol. Microbiol.">
        <title>The Global Catalogue of Microorganisms (GCM) 10K type strain sequencing project: providing services to taxonomists for standard genome sequencing and annotation.</title>
        <authorList>
            <consortium name="The Broad Institute Genomics Platform"/>
            <consortium name="The Broad Institute Genome Sequencing Center for Infectious Disease"/>
            <person name="Wu L."/>
            <person name="Ma J."/>
        </authorList>
    </citation>
    <scope>NUCLEOTIDE SEQUENCE [LARGE SCALE GENOMIC DNA]</scope>
    <source>
        <strain evidence="5">CGMCC 1.15795</strain>
    </source>
</reference>
<dbReference type="PROSITE" id="PS50005">
    <property type="entry name" value="TPR"/>
    <property type="match status" value="2"/>
</dbReference>
<keyword evidence="2 3" id="KW-0802">TPR repeat</keyword>
<feature type="repeat" description="TPR" evidence="3">
    <location>
        <begin position="185"/>
        <end position="218"/>
    </location>
</feature>
<gene>
    <name evidence="4" type="ORF">ACFSDX_22455</name>
</gene>
<name>A0ABW4R0U9_9BACT</name>
<sequence>MAILVYPGAALFVGLLAWWLFKVPVYPKSPGNLVLLCEQELARRANAPSFRLLVMTHYREQAYEAALAASQRFQHTLSAEFGMDDLLLRGHLHLCLGQPQHAVTVHTHLLENGIASATIYNNRGYAYNMLAEYLLALQDFNRAIALQPSMAYAYNNRGLALHRLGMGAEGRADMEHSLRLDNQNAYAYRNLGIYHFDQGDYQAALPLFERAQRLGTAPPGLAAYLTQTRQQLGLG</sequence>
<dbReference type="SUPFAM" id="SSF48452">
    <property type="entry name" value="TPR-like"/>
    <property type="match status" value="1"/>
</dbReference>
<accession>A0ABW4R0U9</accession>
<dbReference type="PANTHER" id="PTHR44858">
    <property type="entry name" value="TETRATRICOPEPTIDE REPEAT PROTEIN 6"/>
    <property type="match status" value="1"/>
</dbReference>
<dbReference type="Pfam" id="PF13424">
    <property type="entry name" value="TPR_12"/>
    <property type="match status" value="1"/>
</dbReference>
<evidence type="ECO:0000256" key="2">
    <source>
        <dbReference type="ARBA" id="ARBA00022803"/>
    </source>
</evidence>
<protein>
    <submittedName>
        <fullName evidence="4">Tetratricopeptide repeat protein</fullName>
    </submittedName>
</protein>
<comment type="caution">
    <text evidence="4">The sequence shown here is derived from an EMBL/GenBank/DDBJ whole genome shotgun (WGS) entry which is preliminary data.</text>
</comment>
<feature type="repeat" description="TPR" evidence="3">
    <location>
        <begin position="117"/>
        <end position="150"/>
    </location>
</feature>
<evidence type="ECO:0000313" key="5">
    <source>
        <dbReference type="Proteomes" id="UP001597197"/>
    </source>
</evidence>
<dbReference type="SMART" id="SM00028">
    <property type="entry name" value="TPR"/>
    <property type="match status" value="3"/>
</dbReference>
<keyword evidence="1" id="KW-0677">Repeat</keyword>
<dbReference type="InterPro" id="IPR050498">
    <property type="entry name" value="Ycf3"/>
</dbReference>
<evidence type="ECO:0000256" key="3">
    <source>
        <dbReference type="PROSITE-ProRule" id="PRU00339"/>
    </source>
</evidence>
<evidence type="ECO:0000256" key="1">
    <source>
        <dbReference type="ARBA" id="ARBA00022737"/>
    </source>
</evidence>
<evidence type="ECO:0000313" key="4">
    <source>
        <dbReference type="EMBL" id="MFD1875212.1"/>
    </source>
</evidence>
<dbReference type="RefSeq" id="WP_382317686.1">
    <property type="nucleotide sequence ID" value="NZ_JBHUFD010000018.1"/>
</dbReference>
<keyword evidence="5" id="KW-1185">Reference proteome</keyword>